<feature type="region of interest" description="Disordered" evidence="1">
    <location>
        <begin position="23"/>
        <end position="132"/>
    </location>
</feature>
<organism evidence="2 3">
    <name type="scientific">Pristionchus pacificus</name>
    <name type="common">Parasitic nematode worm</name>
    <dbReference type="NCBI Taxonomy" id="54126"/>
    <lineage>
        <taxon>Eukaryota</taxon>
        <taxon>Metazoa</taxon>
        <taxon>Ecdysozoa</taxon>
        <taxon>Nematoda</taxon>
        <taxon>Chromadorea</taxon>
        <taxon>Rhabditida</taxon>
        <taxon>Rhabditina</taxon>
        <taxon>Diplogasteromorpha</taxon>
        <taxon>Diplogasteroidea</taxon>
        <taxon>Neodiplogasteridae</taxon>
        <taxon>Pristionchus</taxon>
    </lineage>
</organism>
<evidence type="ECO:0000313" key="2">
    <source>
        <dbReference type="EnsemblMetazoa" id="PPA24671.1"/>
    </source>
</evidence>
<feature type="compositionally biased region" description="Polar residues" evidence="1">
    <location>
        <begin position="44"/>
        <end position="57"/>
    </location>
</feature>
<reference evidence="2" key="2">
    <citation type="submission" date="2022-06" db="UniProtKB">
        <authorList>
            <consortium name="EnsemblMetazoa"/>
        </authorList>
    </citation>
    <scope>IDENTIFICATION</scope>
    <source>
        <strain evidence="2">PS312</strain>
    </source>
</reference>
<keyword evidence="3" id="KW-1185">Reference proteome</keyword>
<reference evidence="3" key="1">
    <citation type="journal article" date="2008" name="Nat. Genet.">
        <title>The Pristionchus pacificus genome provides a unique perspective on nematode lifestyle and parasitism.</title>
        <authorList>
            <person name="Dieterich C."/>
            <person name="Clifton S.W."/>
            <person name="Schuster L.N."/>
            <person name="Chinwalla A."/>
            <person name="Delehaunty K."/>
            <person name="Dinkelacker I."/>
            <person name="Fulton L."/>
            <person name="Fulton R."/>
            <person name="Godfrey J."/>
            <person name="Minx P."/>
            <person name="Mitreva M."/>
            <person name="Roeseler W."/>
            <person name="Tian H."/>
            <person name="Witte H."/>
            <person name="Yang S.P."/>
            <person name="Wilson R.K."/>
            <person name="Sommer R.J."/>
        </authorList>
    </citation>
    <scope>NUCLEOTIDE SEQUENCE [LARGE SCALE GENOMIC DNA]</scope>
    <source>
        <strain evidence="3">PS312</strain>
    </source>
</reference>
<accession>A0A8R1UH46</accession>
<dbReference type="AlphaFoldDB" id="A0A2A6BIE7"/>
<evidence type="ECO:0000256" key="1">
    <source>
        <dbReference type="SAM" id="MobiDB-lite"/>
    </source>
</evidence>
<evidence type="ECO:0000313" key="3">
    <source>
        <dbReference type="Proteomes" id="UP000005239"/>
    </source>
</evidence>
<gene>
    <name evidence="2" type="primary">WBGene00114225</name>
</gene>
<sequence>MLSKLNVMVSVLIVWERERKGRGWGEEDTIPPHVGHHHHHRPPATTSFSSSLGSELDTTGGGPATPSPATLFAAPLVPPLLHDSSPFSPPTGLGDGDGGTAPSSASSSSSSESPGGGGHQNLPPPSSTSTMQTAARGLGMMGMSGGYADSLKILFSKVGMDDVVWTNGDVDITGRMGE</sequence>
<name>A0A2A6BIE7_PRIPA</name>
<feature type="compositionally biased region" description="Low complexity" evidence="1">
    <location>
        <begin position="100"/>
        <end position="113"/>
    </location>
</feature>
<proteinExistence type="predicted"/>
<accession>A0A2A6BIE7</accession>
<protein>
    <submittedName>
        <fullName evidence="2">Uncharacterized protein</fullName>
    </submittedName>
</protein>
<dbReference type="EnsemblMetazoa" id="PPA24671.1">
    <property type="protein sequence ID" value="PPA24671.1"/>
    <property type="gene ID" value="WBGene00114225"/>
</dbReference>
<dbReference type="Proteomes" id="UP000005239">
    <property type="component" value="Unassembled WGS sequence"/>
</dbReference>